<organism evidence="3 4">
    <name type="scientific">Salinibacter ruber</name>
    <dbReference type="NCBI Taxonomy" id="146919"/>
    <lineage>
        <taxon>Bacteria</taxon>
        <taxon>Pseudomonadati</taxon>
        <taxon>Rhodothermota</taxon>
        <taxon>Rhodothermia</taxon>
        <taxon>Rhodothermales</taxon>
        <taxon>Salinibacteraceae</taxon>
        <taxon>Salinibacter</taxon>
    </lineage>
</organism>
<dbReference type="InterPro" id="IPR036116">
    <property type="entry name" value="FN3_sf"/>
</dbReference>
<proteinExistence type="predicted"/>
<dbReference type="AlphaFoldDB" id="A0A9X2V6V1"/>
<sequence>MTFSACSGSGSNGGSGDEPGGGPEVPAAPSGLEATSGDSEISLDWNAVGEADRYRMYRSTSSGSGASGSPLDTGVSSAGYTDETAENGTKYFYVVTAMVSENGESAESDPSNEVEKPPFLTRPIDPNAAKYPCSRAP</sequence>
<dbReference type="Proteomes" id="UP001155144">
    <property type="component" value="Unassembled WGS sequence"/>
</dbReference>
<protein>
    <submittedName>
        <fullName evidence="3">Fibronectin type 3 domain-containing protein</fullName>
    </submittedName>
</protein>
<feature type="compositionally biased region" description="Gly residues" evidence="1">
    <location>
        <begin position="10"/>
        <end position="23"/>
    </location>
</feature>
<feature type="region of interest" description="Disordered" evidence="1">
    <location>
        <begin position="102"/>
        <end position="137"/>
    </location>
</feature>
<feature type="domain" description="Fibronectin type-III" evidence="2">
    <location>
        <begin position="25"/>
        <end position="119"/>
    </location>
</feature>
<dbReference type="InterPro" id="IPR013783">
    <property type="entry name" value="Ig-like_fold"/>
</dbReference>
<name>A0A9X2V6V1_9BACT</name>
<dbReference type="Gene3D" id="2.60.40.10">
    <property type="entry name" value="Immunoglobulins"/>
    <property type="match status" value="1"/>
</dbReference>
<feature type="region of interest" description="Disordered" evidence="1">
    <location>
        <begin position="1"/>
        <end position="44"/>
    </location>
</feature>
<evidence type="ECO:0000259" key="2">
    <source>
        <dbReference type="PROSITE" id="PS50853"/>
    </source>
</evidence>
<feature type="region of interest" description="Disordered" evidence="1">
    <location>
        <begin position="58"/>
        <end position="82"/>
    </location>
</feature>
<dbReference type="SUPFAM" id="SSF49265">
    <property type="entry name" value="Fibronectin type III"/>
    <property type="match status" value="1"/>
</dbReference>
<evidence type="ECO:0000256" key="1">
    <source>
        <dbReference type="SAM" id="MobiDB-lite"/>
    </source>
</evidence>
<dbReference type="InterPro" id="IPR058692">
    <property type="entry name" value="Fn3_SaeA_2nd"/>
</dbReference>
<dbReference type="PROSITE" id="PS50853">
    <property type="entry name" value="FN3"/>
    <property type="match status" value="1"/>
</dbReference>
<dbReference type="EMBL" id="JANUBL010000004">
    <property type="protein sequence ID" value="MCS4122183.1"/>
    <property type="molecule type" value="Genomic_DNA"/>
</dbReference>
<dbReference type="SMART" id="SM00060">
    <property type="entry name" value="FN3"/>
    <property type="match status" value="1"/>
</dbReference>
<gene>
    <name evidence="3" type="ORF">GGP45_002541</name>
</gene>
<accession>A0A9X2V6V1</accession>
<feature type="compositionally biased region" description="Low complexity" evidence="1">
    <location>
        <begin position="59"/>
        <end position="69"/>
    </location>
</feature>
<comment type="caution">
    <text evidence="3">The sequence shown here is derived from an EMBL/GenBank/DDBJ whole genome shotgun (WGS) entry which is preliminary data.</text>
</comment>
<evidence type="ECO:0000313" key="3">
    <source>
        <dbReference type="EMBL" id="MCS4122183.1"/>
    </source>
</evidence>
<reference evidence="3" key="1">
    <citation type="submission" date="2022-08" db="EMBL/GenBank/DDBJ databases">
        <title>Genomic Encyclopedia of Type Strains, Phase V (KMG-V): Genome sequencing to study the core and pangenomes of soil and plant-associated prokaryotes.</title>
        <authorList>
            <person name="Whitman W."/>
        </authorList>
    </citation>
    <scope>NUCLEOTIDE SEQUENCE</scope>
    <source>
        <strain evidence="3">SP3026</strain>
    </source>
</reference>
<dbReference type="InterPro" id="IPR003961">
    <property type="entry name" value="FN3_dom"/>
</dbReference>
<evidence type="ECO:0000313" key="4">
    <source>
        <dbReference type="Proteomes" id="UP001155144"/>
    </source>
</evidence>
<dbReference type="Pfam" id="PF25833">
    <property type="entry name" value="Fn3_SaeA_3rd"/>
    <property type="match status" value="1"/>
</dbReference>